<gene>
    <name evidence="2" type="ORF">KSP40_PGU016827</name>
</gene>
<reference evidence="2 3" key="1">
    <citation type="journal article" date="2022" name="Nat. Plants">
        <title>Genomes of leafy and leafless Platanthera orchids illuminate the evolution of mycoheterotrophy.</title>
        <authorList>
            <person name="Li M.H."/>
            <person name="Liu K.W."/>
            <person name="Li Z."/>
            <person name="Lu H.C."/>
            <person name="Ye Q.L."/>
            <person name="Zhang D."/>
            <person name="Wang J.Y."/>
            <person name="Li Y.F."/>
            <person name="Zhong Z.M."/>
            <person name="Liu X."/>
            <person name="Yu X."/>
            <person name="Liu D.K."/>
            <person name="Tu X.D."/>
            <person name="Liu B."/>
            <person name="Hao Y."/>
            <person name="Liao X.Y."/>
            <person name="Jiang Y.T."/>
            <person name="Sun W.H."/>
            <person name="Chen J."/>
            <person name="Chen Y.Q."/>
            <person name="Ai Y."/>
            <person name="Zhai J.W."/>
            <person name="Wu S.S."/>
            <person name="Zhou Z."/>
            <person name="Hsiao Y.Y."/>
            <person name="Wu W.L."/>
            <person name="Chen Y.Y."/>
            <person name="Lin Y.F."/>
            <person name="Hsu J.L."/>
            <person name="Li C.Y."/>
            <person name="Wang Z.W."/>
            <person name="Zhao X."/>
            <person name="Zhong W.Y."/>
            <person name="Ma X.K."/>
            <person name="Ma L."/>
            <person name="Huang J."/>
            <person name="Chen G.Z."/>
            <person name="Huang M.Z."/>
            <person name="Huang L."/>
            <person name="Peng D.H."/>
            <person name="Luo Y.B."/>
            <person name="Zou S.Q."/>
            <person name="Chen S.P."/>
            <person name="Lan S."/>
            <person name="Tsai W.C."/>
            <person name="Van de Peer Y."/>
            <person name="Liu Z.J."/>
        </authorList>
    </citation>
    <scope>NUCLEOTIDE SEQUENCE [LARGE SCALE GENOMIC DNA]</scope>
    <source>
        <strain evidence="2">Lor288</strain>
    </source>
</reference>
<evidence type="ECO:0000313" key="2">
    <source>
        <dbReference type="EMBL" id="KAK8963980.1"/>
    </source>
</evidence>
<comment type="caution">
    <text evidence="2">The sequence shown here is derived from an EMBL/GenBank/DDBJ whole genome shotgun (WGS) entry which is preliminary data.</text>
</comment>
<evidence type="ECO:0000256" key="1">
    <source>
        <dbReference type="SAM" id="MobiDB-lite"/>
    </source>
</evidence>
<protein>
    <submittedName>
        <fullName evidence="2">Uncharacterized protein</fullName>
    </submittedName>
</protein>
<evidence type="ECO:0000313" key="3">
    <source>
        <dbReference type="Proteomes" id="UP001412067"/>
    </source>
</evidence>
<accession>A0ABR2MKE1</accession>
<organism evidence="2 3">
    <name type="scientific">Platanthera guangdongensis</name>
    <dbReference type="NCBI Taxonomy" id="2320717"/>
    <lineage>
        <taxon>Eukaryota</taxon>
        <taxon>Viridiplantae</taxon>
        <taxon>Streptophyta</taxon>
        <taxon>Embryophyta</taxon>
        <taxon>Tracheophyta</taxon>
        <taxon>Spermatophyta</taxon>
        <taxon>Magnoliopsida</taxon>
        <taxon>Liliopsida</taxon>
        <taxon>Asparagales</taxon>
        <taxon>Orchidaceae</taxon>
        <taxon>Orchidoideae</taxon>
        <taxon>Orchideae</taxon>
        <taxon>Orchidinae</taxon>
        <taxon>Platanthera</taxon>
    </lineage>
</organism>
<dbReference type="Pfam" id="PF15365">
    <property type="entry name" value="PNRC"/>
    <property type="match status" value="1"/>
</dbReference>
<dbReference type="PANTHER" id="PTHR35306:SF1">
    <property type="entry name" value="VQ DOMAIN-CONTAINING PROTEIN"/>
    <property type="match status" value="1"/>
</dbReference>
<dbReference type="EMBL" id="JBBWWR010000007">
    <property type="protein sequence ID" value="KAK8963980.1"/>
    <property type="molecule type" value="Genomic_DNA"/>
</dbReference>
<proteinExistence type="predicted"/>
<keyword evidence="3" id="KW-1185">Reference proteome</keyword>
<sequence length="171" mass="18833">METLVVVSQHRNQAYRRGKAQIYGRFDASPSLGFKEINCRTFQSSIGLLPSPPRVFPSYGSTLDPNFSGCRSEPPKMSRKTNPITISPDDLCCSELWAGPAYSNSPRPSSLPIPKFSLRQKRSVSLDLPGLELEDTVLPPEAKSAPSSSPRDSSVSPSENLRRILNLDLEN</sequence>
<dbReference type="Proteomes" id="UP001412067">
    <property type="component" value="Unassembled WGS sequence"/>
</dbReference>
<feature type="compositionally biased region" description="Low complexity" evidence="1">
    <location>
        <begin position="139"/>
        <end position="158"/>
    </location>
</feature>
<name>A0ABR2MKE1_9ASPA</name>
<dbReference type="PANTHER" id="PTHR35306">
    <property type="entry name" value="BNAA03G57290D PROTEIN"/>
    <property type="match status" value="1"/>
</dbReference>
<dbReference type="InterPro" id="IPR028322">
    <property type="entry name" value="PNRC-like_rgn"/>
</dbReference>
<feature type="region of interest" description="Disordered" evidence="1">
    <location>
        <begin position="130"/>
        <end position="171"/>
    </location>
</feature>